<dbReference type="EMBL" id="AHMH02000105">
    <property type="protein sequence ID" value="EMN00062.1"/>
    <property type="molecule type" value="Genomic_DNA"/>
</dbReference>
<name>A0ABP2T701_9LEPT</name>
<evidence type="ECO:0000313" key="2">
    <source>
        <dbReference type="Proteomes" id="UP000012099"/>
    </source>
</evidence>
<protein>
    <submittedName>
        <fullName evidence="1">PF14137 domain protein</fullName>
    </submittedName>
</protein>
<accession>A0ABP2T701</accession>
<proteinExistence type="predicted"/>
<keyword evidence="2" id="KW-1185">Reference proteome</keyword>
<gene>
    <name evidence="1" type="ORF">LEP1GSC035_3511</name>
</gene>
<comment type="caution">
    <text evidence="1">The sequence shown here is derived from an EMBL/GenBank/DDBJ whole genome shotgun (WGS) entry which is preliminary data.</text>
</comment>
<sequence length="209" mass="25157">MIFMMQSIPEKIFKKISKEGFYKILKPLGFKRKGNRFCLMNDEYGKVVDLQKSQWNSKDRLSFTINIGFFFSEYWRGFFYEKEKSEVPSFPRIEECFLTKRLGELRNSNDIWYDIDFNSDTDLIINQVYENLNLYILPYLNRFVSKKSLLEILEKEDFHLRPYASLIIYGEIGEVEKFQAEYLKLRNGLKTTNSLVQLEKYATRYKRKI</sequence>
<dbReference type="InterPro" id="IPR025412">
    <property type="entry name" value="DUF4304"/>
</dbReference>
<reference evidence="1 2" key="1">
    <citation type="submission" date="2013-01" db="EMBL/GenBank/DDBJ databases">
        <authorList>
            <person name="Harkins D.M."/>
            <person name="Durkin A.S."/>
            <person name="Brinkac L.M."/>
            <person name="Haft D.H."/>
            <person name="Selengut J.D."/>
            <person name="Sanka R."/>
            <person name="DePew J."/>
            <person name="Purushe J."/>
            <person name="Whelen A.C."/>
            <person name="Vinetz J.M."/>
            <person name="Sutton G.G."/>
            <person name="Nierman W.C."/>
            <person name="Fouts D.E."/>
        </authorList>
    </citation>
    <scope>NUCLEOTIDE SEQUENCE [LARGE SCALE GENOMIC DNA]</scope>
    <source>
        <strain evidence="1 2">2007001578</strain>
    </source>
</reference>
<evidence type="ECO:0000313" key="1">
    <source>
        <dbReference type="EMBL" id="EMN00062.1"/>
    </source>
</evidence>
<dbReference type="Proteomes" id="UP000012099">
    <property type="component" value="Unassembled WGS sequence"/>
</dbReference>
<dbReference type="Pfam" id="PF14137">
    <property type="entry name" value="DUF4304"/>
    <property type="match status" value="1"/>
</dbReference>
<organism evidence="1 2">
    <name type="scientific">Leptospira noguchii str. 2007001578</name>
    <dbReference type="NCBI Taxonomy" id="1049974"/>
    <lineage>
        <taxon>Bacteria</taxon>
        <taxon>Pseudomonadati</taxon>
        <taxon>Spirochaetota</taxon>
        <taxon>Spirochaetia</taxon>
        <taxon>Leptospirales</taxon>
        <taxon>Leptospiraceae</taxon>
        <taxon>Leptospira</taxon>
    </lineage>
</organism>